<reference evidence="1" key="1">
    <citation type="submission" date="2020-02" db="EMBL/GenBank/DDBJ databases">
        <authorList>
            <person name="Meier V. D."/>
        </authorList>
    </citation>
    <scope>NUCLEOTIDE SEQUENCE</scope>
    <source>
        <strain evidence="1">AVDCRST_MAG64</strain>
    </source>
</reference>
<sequence>MAKVYLETSFVSACVTARTDAGSVHRKRVSLEWWGTQRHRYELAVSDEVVTELSQPSYPQREDALAFIGGIDSLAVTPEVTELARILIDQRVMPAPLAGDAIHVAAAMFYHVEFVLSWNVRHLANPNKVRHLATICMRLRFVPPQIVTPDALWEPPDEPSR</sequence>
<dbReference type="AlphaFoldDB" id="A0A6J4Q2G9"/>
<gene>
    <name evidence="1" type="ORF">AVDCRST_MAG64-3198</name>
</gene>
<dbReference type="SUPFAM" id="SSF88723">
    <property type="entry name" value="PIN domain-like"/>
    <property type="match status" value="1"/>
</dbReference>
<dbReference type="EMBL" id="CADCUQ010000734">
    <property type="protein sequence ID" value="CAA9426328.1"/>
    <property type="molecule type" value="Genomic_DNA"/>
</dbReference>
<name>A0A6J4Q2G9_9BACT</name>
<evidence type="ECO:0000313" key="1">
    <source>
        <dbReference type="EMBL" id="CAA9426328.1"/>
    </source>
</evidence>
<proteinExistence type="predicted"/>
<evidence type="ECO:0008006" key="2">
    <source>
        <dbReference type="Google" id="ProtNLM"/>
    </source>
</evidence>
<protein>
    <recommendedName>
        <fullName evidence="2">PIN domain-containing protein</fullName>
    </recommendedName>
</protein>
<organism evidence="1">
    <name type="scientific">uncultured Phycisphaerae bacterium</name>
    <dbReference type="NCBI Taxonomy" id="904963"/>
    <lineage>
        <taxon>Bacteria</taxon>
        <taxon>Pseudomonadati</taxon>
        <taxon>Planctomycetota</taxon>
        <taxon>Phycisphaerae</taxon>
        <taxon>environmental samples</taxon>
    </lineage>
</organism>
<accession>A0A6J4Q2G9</accession>
<dbReference type="InterPro" id="IPR029060">
    <property type="entry name" value="PIN-like_dom_sf"/>
</dbReference>